<comment type="caution">
    <text evidence="1">The sequence shown here is derived from an EMBL/GenBank/DDBJ whole genome shotgun (WGS) entry which is preliminary data.</text>
</comment>
<dbReference type="RefSeq" id="WP_129465333.1">
    <property type="nucleotide sequence ID" value="NZ_JACSXZ010000001.1"/>
</dbReference>
<dbReference type="SUPFAM" id="SSF160419">
    <property type="entry name" value="YdfO-like"/>
    <property type="match status" value="1"/>
</dbReference>
<dbReference type="OrthoDB" id="1550456at2"/>
<protein>
    <submittedName>
        <fullName evidence="1">DUF1398 domain-containing protein</fullName>
    </submittedName>
</protein>
<name>A0A4Q1KIE6_9FLAO</name>
<evidence type="ECO:0000313" key="2">
    <source>
        <dbReference type="Proteomes" id="UP000289734"/>
    </source>
</evidence>
<dbReference type="Pfam" id="PF07166">
    <property type="entry name" value="DUF1398"/>
    <property type="match status" value="1"/>
</dbReference>
<proteinExistence type="predicted"/>
<dbReference type="Gene3D" id="3.30.1810.10">
    <property type="entry name" value="YdfO-like"/>
    <property type="match status" value="1"/>
</dbReference>
<sequence>MFTIEQIKTAHSKVKSGADFPAYIQELKQLGVVLYDTFVSDGHSNYYGKNDFKVNSEAKYDALTIHNNANENQFKADLKAHQQGKTDYPTFCSDCAKSGIEKWRVNLEKMICTYFDLKGNEMLEEKIPG</sequence>
<dbReference type="AlphaFoldDB" id="A0A4Q1KIE6"/>
<dbReference type="Proteomes" id="UP000289734">
    <property type="component" value="Unassembled WGS sequence"/>
</dbReference>
<organism evidence="1 2">
    <name type="scientific">Flavobacterium piscinae</name>
    <dbReference type="NCBI Taxonomy" id="2506424"/>
    <lineage>
        <taxon>Bacteria</taxon>
        <taxon>Pseudomonadati</taxon>
        <taxon>Bacteroidota</taxon>
        <taxon>Flavobacteriia</taxon>
        <taxon>Flavobacteriales</taxon>
        <taxon>Flavobacteriaceae</taxon>
        <taxon>Flavobacterium</taxon>
    </lineage>
</organism>
<dbReference type="InterPro" id="IPR036696">
    <property type="entry name" value="YdfO-like_sf"/>
</dbReference>
<evidence type="ECO:0000313" key="1">
    <source>
        <dbReference type="EMBL" id="RXR29407.1"/>
    </source>
</evidence>
<keyword evidence="2" id="KW-1185">Reference proteome</keyword>
<dbReference type="EMBL" id="SBKQ01000014">
    <property type="protein sequence ID" value="RXR29407.1"/>
    <property type="molecule type" value="Genomic_DNA"/>
</dbReference>
<reference evidence="2" key="1">
    <citation type="submission" date="2019-01" db="EMBL/GenBank/DDBJ databases">
        <title>Cytophagaceae bacterium strain CAR-16.</title>
        <authorList>
            <person name="Chen W.-M."/>
        </authorList>
    </citation>
    <scope>NUCLEOTIDE SEQUENCE [LARGE SCALE GENOMIC DNA]</scope>
    <source>
        <strain evidence="2">ICH-30</strain>
    </source>
</reference>
<gene>
    <name evidence="1" type="ORF">EQG68_13050</name>
</gene>
<accession>A0A4Q1KIE6</accession>
<dbReference type="InterPro" id="IPR009833">
    <property type="entry name" value="DUF1398"/>
</dbReference>